<evidence type="ECO:0000256" key="1">
    <source>
        <dbReference type="SAM" id="MobiDB-lite"/>
    </source>
</evidence>
<dbReference type="GO" id="GO:0003779">
    <property type="term" value="F:actin binding"/>
    <property type="evidence" value="ECO:0007669"/>
    <property type="project" value="InterPro"/>
</dbReference>
<evidence type="ECO:0000259" key="2">
    <source>
        <dbReference type="PROSITE" id="PS51082"/>
    </source>
</evidence>
<dbReference type="AlphaFoldDB" id="A0A226E1M0"/>
<feature type="compositionally biased region" description="Gly residues" evidence="1">
    <location>
        <begin position="124"/>
        <end position="134"/>
    </location>
</feature>
<proteinExistence type="predicted"/>
<feature type="compositionally biased region" description="Polar residues" evidence="1">
    <location>
        <begin position="140"/>
        <end position="160"/>
    </location>
</feature>
<sequence>MSQGYYTVCSSPRGGGKKVNPFSTMSHQPQNHQSYATTMPSRNFNSPVATNYGGSRAPVGYSDGGGGSFLYGGTMGRSDRGSLYGGGDPGGDREVVNGLVMNRFQTMRRLPAYHQQQHQQEFYGAGGNGSGGRGHVMNSDFFTSPSAESGSTTYNFSTMPRKSGKEKKSNKNMRQDYGQPMDFQRDQWGNRDWTDPNGGLDLNGVDDQEDDIYSEAYSDDRNSHQFNSYAEQDRDDYEETYTLRRAGLKGPLPPPPPRPTQTSYGVKKFPAYQFNTANYDNDEQNNGFVQPSSIFGGPKKGAKGHANGPPPPPPPMPMGGGGMPPPPPPPPGPASHQSNSGSHNRSTLPPVSSDRSNLMADIRKGVNLKVG</sequence>
<dbReference type="PROSITE" id="PS51082">
    <property type="entry name" value="WH2"/>
    <property type="match status" value="1"/>
</dbReference>
<reference evidence="3 4" key="1">
    <citation type="submission" date="2015-12" db="EMBL/GenBank/DDBJ databases">
        <title>The genome of Folsomia candida.</title>
        <authorList>
            <person name="Faddeeva A."/>
            <person name="Derks M.F."/>
            <person name="Anvar Y."/>
            <person name="Smit S."/>
            <person name="Van Straalen N."/>
            <person name="Roelofs D."/>
        </authorList>
    </citation>
    <scope>NUCLEOTIDE SEQUENCE [LARGE SCALE GENOMIC DNA]</scope>
    <source>
        <strain evidence="3 4">VU population</strain>
        <tissue evidence="3">Whole body</tissue>
    </source>
</reference>
<name>A0A226E1M0_FOLCA</name>
<feature type="compositionally biased region" description="Polar residues" evidence="1">
    <location>
        <begin position="335"/>
        <end position="356"/>
    </location>
</feature>
<keyword evidence="4" id="KW-1185">Reference proteome</keyword>
<dbReference type="EMBL" id="LNIX01000009">
    <property type="protein sequence ID" value="OXA50366.1"/>
    <property type="molecule type" value="Genomic_DNA"/>
</dbReference>
<feature type="compositionally biased region" description="Polar residues" evidence="1">
    <location>
        <begin position="273"/>
        <end position="293"/>
    </location>
</feature>
<feature type="domain" description="WH2" evidence="2">
    <location>
        <begin position="354"/>
        <end position="370"/>
    </location>
</feature>
<feature type="compositionally biased region" description="Basic residues" evidence="1">
    <location>
        <begin position="162"/>
        <end position="171"/>
    </location>
</feature>
<organism evidence="3 4">
    <name type="scientific">Folsomia candida</name>
    <name type="common">Springtail</name>
    <dbReference type="NCBI Taxonomy" id="158441"/>
    <lineage>
        <taxon>Eukaryota</taxon>
        <taxon>Metazoa</taxon>
        <taxon>Ecdysozoa</taxon>
        <taxon>Arthropoda</taxon>
        <taxon>Hexapoda</taxon>
        <taxon>Collembola</taxon>
        <taxon>Entomobryomorpha</taxon>
        <taxon>Isotomoidea</taxon>
        <taxon>Isotomidae</taxon>
        <taxon>Proisotominae</taxon>
        <taxon>Folsomia</taxon>
    </lineage>
</organism>
<dbReference type="Proteomes" id="UP000198287">
    <property type="component" value="Unassembled WGS sequence"/>
</dbReference>
<gene>
    <name evidence="3" type="ORF">Fcan01_15223</name>
</gene>
<comment type="caution">
    <text evidence="3">The sequence shown here is derived from an EMBL/GenBank/DDBJ whole genome shotgun (WGS) entry which is preliminary data.</text>
</comment>
<dbReference type="STRING" id="158441.A0A226E1M0"/>
<protein>
    <recommendedName>
        <fullName evidence="2">WH2 domain-containing protein</fullName>
    </recommendedName>
</protein>
<evidence type="ECO:0000313" key="4">
    <source>
        <dbReference type="Proteomes" id="UP000198287"/>
    </source>
</evidence>
<feature type="compositionally biased region" description="Acidic residues" evidence="1">
    <location>
        <begin position="204"/>
        <end position="213"/>
    </location>
</feature>
<feature type="compositionally biased region" description="Pro residues" evidence="1">
    <location>
        <begin position="308"/>
        <end position="333"/>
    </location>
</feature>
<accession>A0A226E1M0</accession>
<feature type="region of interest" description="Disordered" evidence="1">
    <location>
        <begin position="124"/>
        <end position="371"/>
    </location>
</feature>
<evidence type="ECO:0000313" key="3">
    <source>
        <dbReference type="EMBL" id="OXA50366.1"/>
    </source>
</evidence>
<dbReference type="InterPro" id="IPR003124">
    <property type="entry name" value="WH2_dom"/>
</dbReference>
<feature type="compositionally biased region" description="Basic and acidic residues" evidence="1">
    <location>
        <begin position="183"/>
        <end position="194"/>
    </location>
</feature>